<reference evidence="1 2" key="1">
    <citation type="journal article" date="2016" name="Nat. Commun.">
        <title>Thousands of microbial genomes shed light on interconnected biogeochemical processes in an aquifer system.</title>
        <authorList>
            <person name="Anantharaman K."/>
            <person name="Brown C.T."/>
            <person name="Hug L.A."/>
            <person name="Sharon I."/>
            <person name="Castelle C.J."/>
            <person name="Probst A.J."/>
            <person name="Thomas B.C."/>
            <person name="Singh A."/>
            <person name="Wilkins M.J."/>
            <person name="Karaoz U."/>
            <person name="Brodie E.L."/>
            <person name="Williams K.H."/>
            <person name="Hubbard S.S."/>
            <person name="Banfield J.F."/>
        </authorList>
    </citation>
    <scope>NUCLEOTIDE SEQUENCE [LARGE SCALE GENOMIC DNA]</scope>
</reference>
<dbReference type="Proteomes" id="UP000178771">
    <property type="component" value="Unassembled WGS sequence"/>
</dbReference>
<dbReference type="EMBL" id="MEVH01000006">
    <property type="protein sequence ID" value="OGC52062.1"/>
    <property type="molecule type" value="Genomic_DNA"/>
</dbReference>
<accession>A0A1F4V4D6</accession>
<evidence type="ECO:0000313" key="1">
    <source>
        <dbReference type="EMBL" id="OGC52062.1"/>
    </source>
</evidence>
<dbReference type="InterPro" id="IPR036069">
    <property type="entry name" value="DUF34/NIF3_sf"/>
</dbReference>
<evidence type="ECO:0000313" key="2">
    <source>
        <dbReference type="Proteomes" id="UP000178771"/>
    </source>
</evidence>
<dbReference type="SUPFAM" id="SSF102705">
    <property type="entry name" value="NIF3 (NGG1p interacting factor 3)-like"/>
    <property type="match status" value="1"/>
</dbReference>
<sequence length="321" mass="35240">MEIKEIYELVIKKGMEADPRGENGVKKALTRVKKEYEEMPANKKKYFDRESLTNPYSDTRVLFGDLSTSVNSILAGVDMDVGEVLLADRLSEKGEKIDLIWGHHPHGSALASLDEVMDLQVDLLAAEGVPINVAEGVLKSRIGEVRRKLGPINHFQSVDAARLLNIPFMSVHTPTDNLAHCFITQQVEKTKPETVGEVIEMLLAVPEYQQAAKFKAGPMVIAGSEKNRAGKIAVLGFTGGTEGAKEIYEKLSQAGVGTSIDMHLGEEHRKEAEKFHINVVVAGHMVSDSLGMNLLLDELEKKGVKIISCSGLIRVSRNSRQ</sequence>
<dbReference type="AlphaFoldDB" id="A0A1F4V4D6"/>
<protein>
    <submittedName>
        <fullName evidence="1">NGG1p interacting factor NIF3</fullName>
    </submittedName>
</protein>
<proteinExistence type="predicted"/>
<dbReference type="STRING" id="1802624.A2982_02480"/>
<name>A0A1F4V4D6_UNCKA</name>
<comment type="caution">
    <text evidence="1">The sequence shown here is derived from an EMBL/GenBank/DDBJ whole genome shotgun (WGS) entry which is preliminary data.</text>
</comment>
<gene>
    <name evidence="1" type="ORF">A2982_02480</name>
</gene>
<organism evidence="1 2">
    <name type="scientific">candidate division WWE3 bacterium RIFCSPLOWO2_01_FULL_39_13</name>
    <dbReference type="NCBI Taxonomy" id="1802624"/>
    <lineage>
        <taxon>Bacteria</taxon>
        <taxon>Katanobacteria</taxon>
    </lineage>
</organism>